<keyword evidence="1" id="KW-1133">Transmembrane helix</keyword>
<proteinExistence type="predicted"/>
<reference evidence="2 3" key="1">
    <citation type="submission" date="2020-10" db="EMBL/GenBank/DDBJ databases">
        <title>Genome sequencing of Massilia sp. LPB0304.</title>
        <authorList>
            <person name="Kim J."/>
        </authorList>
    </citation>
    <scope>NUCLEOTIDE SEQUENCE [LARGE SCALE GENOMIC DNA]</scope>
    <source>
        <strain evidence="2 3">LPB0304</strain>
    </source>
</reference>
<feature type="transmembrane region" description="Helical" evidence="1">
    <location>
        <begin position="53"/>
        <end position="75"/>
    </location>
</feature>
<dbReference type="AlphaFoldDB" id="A0A7L9TZ87"/>
<sequence length="76" mass="8242">MEPRIARLEGFADECRRDLRCVDVRLTKIDTVTDGLASHSATKADVAQLESTLIKWFLGTATAIAGLAFAAAKLLH</sequence>
<keyword evidence="3" id="KW-1185">Reference proteome</keyword>
<dbReference type="Proteomes" id="UP000593875">
    <property type="component" value="Chromosome"/>
</dbReference>
<evidence type="ECO:0008006" key="4">
    <source>
        <dbReference type="Google" id="ProtNLM"/>
    </source>
</evidence>
<gene>
    <name evidence="2" type="ORF">LPB04_13370</name>
</gene>
<name>A0A7L9TZ87_9BURK</name>
<organism evidence="2 3">
    <name type="scientific">Massilia litorea</name>
    <dbReference type="NCBI Taxonomy" id="2769491"/>
    <lineage>
        <taxon>Bacteria</taxon>
        <taxon>Pseudomonadati</taxon>
        <taxon>Pseudomonadota</taxon>
        <taxon>Betaproteobacteria</taxon>
        <taxon>Burkholderiales</taxon>
        <taxon>Oxalobacteraceae</taxon>
        <taxon>Telluria group</taxon>
        <taxon>Massilia</taxon>
    </lineage>
</organism>
<accession>A0A7L9TZ87</accession>
<keyword evidence="1" id="KW-0812">Transmembrane</keyword>
<dbReference type="EMBL" id="CP062941">
    <property type="protein sequence ID" value="QOL48008.1"/>
    <property type="molecule type" value="Genomic_DNA"/>
</dbReference>
<protein>
    <recommendedName>
        <fullName evidence="4">Hemolysin XhlA</fullName>
    </recommendedName>
</protein>
<keyword evidence="1" id="KW-0472">Membrane</keyword>
<evidence type="ECO:0000313" key="3">
    <source>
        <dbReference type="Proteomes" id="UP000593875"/>
    </source>
</evidence>
<dbReference type="KEGG" id="mlir:LPB04_13370"/>
<evidence type="ECO:0000313" key="2">
    <source>
        <dbReference type="EMBL" id="QOL48008.1"/>
    </source>
</evidence>
<evidence type="ECO:0000256" key="1">
    <source>
        <dbReference type="SAM" id="Phobius"/>
    </source>
</evidence>
<dbReference type="RefSeq" id="WP_193685059.1">
    <property type="nucleotide sequence ID" value="NZ_CP062941.1"/>
</dbReference>